<feature type="transmembrane region" description="Helical" evidence="8">
    <location>
        <begin position="74"/>
        <end position="93"/>
    </location>
</feature>
<dbReference type="AlphaFoldDB" id="A0A1G7V0K2"/>
<feature type="transmembrane region" description="Helical" evidence="8">
    <location>
        <begin position="100"/>
        <end position="120"/>
    </location>
</feature>
<dbReference type="EMBL" id="FNCH01000007">
    <property type="protein sequence ID" value="SDG53362.1"/>
    <property type="molecule type" value="Genomic_DNA"/>
</dbReference>
<dbReference type="GO" id="GO:0006508">
    <property type="term" value="P:proteolysis"/>
    <property type="evidence" value="ECO:0007669"/>
    <property type="project" value="UniProtKB-KW"/>
</dbReference>
<dbReference type="STRING" id="405671.SAMN05421827_107210"/>
<keyword evidence="3" id="KW-0645">Protease</keyword>
<dbReference type="Proteomes" id="UP000199643">
    <property type="component" value="Unassembled WGS sequence"/>
</dbReference>
<dbReference type="InterPro" id="IPR026392">
    <property type="entry name" value="Exo/Archaeosortase_dom"/>
</dbReference>
<evidence type="ECO:0000313" key="9">
    <source>
        <dbReference type="EMBL" id="SDG53362.1"/>
    </source>
</evidence>
<evidence type="ECO:0000313" key="10">
    <source>
        <dbReference type="Proteomes" id="UP000199643"/>
    </source>
</evidence>
<sequence>MEKNRSAMYYLFGILLFACFKLAYTTMDAERLSFLLSPTDYLVSKLNNSNGRLIEHLGYYHQDLNITIEKSCSGFNFFSLSFLITYCLSISYLKCLKLKWIALTSSLLFSWILTIFVNTSRISSSIFIANSINIPKQHQALVHQAEGTFIYLFFLILSYKLIDHLLKTYAVQYENPA</sequence>
<dbReference type="NCBIfam" id="TIGR04178">
    <property type="entry name" value="exo_archaeo"/>
    <property type="match status" value="1"/>
</dbReference>
<keyword evidence="4 8" id="KW-0812">Transmembrane</keyword>
<evidence type="ECO:0000256" key="2">
    <source>
        <dbReference type="ARBA" id="ARBA00022475"/>
    </source>
</evidence>
<evidence type="ECO:0000256" key="7">
    <source>
        <dbReference type="ARBA" id="ARBA00023136"/>
    </source>
</evidence>
<feature type="transmembrane region" description="Helical" evidence="8">
    <location>
        <begin position="7"/>
        <end position="27"/>
    </location>
</feature>
<evidence type="ECO:0000256" key="6">
    <source>
        <dbReference type="ARBA" id="ARBA00022989"/>
    </source>
</evidence>
<evidence type="ECO:0000256" key="1">
    <source>
        <dbReference type="ARBA" id="ARBA00004651"/>
    </source>
</evidence>
<keyword evidence="7 8" id="KW-0472">Membrane</keyword>
<dbReference type="RefSeq" id="WP_090499804.1">
    <property type="nucleotide sequence ID" value="NZ_FNCH01000007.1"/>
</dbReference>
<proteinExistence type="predicted"/>
<comment type="subcellular location">
    <subcellularLocation>
        <location evidence="1">Cell membrane</location>
        <topology evidence="1">Multi-pass membrane protein</topology>
    </subcellularLocation>
</comment>
<evidence type="ECO:0000256" key="3">
    <source>
        <dbReference type="ARBA" id="ARBA00022670"/>
    </source>
</evidence>
<dbReference type="GO" id="GO:0005886">
    <property type="term" value="C:plasma membrane"/>
    <property type="evidence" value="ECO:0007669"/>
    <property type="project" value="UniProtKB-SubCell"/>
</dbReference>
<evidence type="ECO:0000256" key="4">
    <source>
        <dbReference type="ARBA" id="ARBA00022692"/>
    </source>
</evidence>
<gene>
    <name evidence="9" type="ORF">SAMN05421827_107210</name>
</gene>
<keyword evidence="5" id="KW-0378">Hydrolase</keyword>
<dbReference type="GO" id="GO:0008233">
    <property type="term" value="F:peptidase activity"/>
    <property type="evidence" value="ECO:0007669"/>
    <property type="project" value="UniProtKB-KW"/>
</dbReference>
<dbReference type="NCBIfam" id="TIGR04287">
    <property type="entry name" value="exosort_XrtK"/>
    <property type="match status" value="1"/>
</dbReference>
<dbReference type="InterPro" id="IPR027551">
    <property type="entry name" value="Exosort_XrtK"/>
</dbReference>
<feature type="transmembrane region" description="Helical" evidence="8">
    <location>
        <begin position="140"/>
        <end position="159"/>
    </location>
</feature>
<protein>
    <submittedName>
        <fullName evidence="9">Exosortase K</fullName>
    </submittedName>
</protein>
<keyword evidence="2" id="KW-1003">Cell membrane</keyword>
<reference evidence="10" key="1">
    <citation type="submission" date="2016-10" db="EMBL/GenBank/DDBJ databases">
        <authorList>
            <person name="Varghese N."/>
            <person name="Submissions S."/>
        </authorList>
    </citation>
    <scope>NUCLEOTIDE SEQUENCE [LARGE SCALE GENOMIC DNA]</scope>
    <source>
        <strain evidence="10">DSM 17933</strain>
    </source>
</reference>
<organism evidence="9 10">
    <name type="scientific">Pedobacter terrae</name>
    <dbReference type="NCBI Taxonomy" id="405671"/>
    <lineage>
        <taxon>Bacteria</taxon>
        <taxon>Pseudomonadati</taxon>
        <taxon>Bacteroidota</taxon>
        <taxon>Sphingobacteriia</taxon>
        <taxon>Sphingobacteriales</taxon>
        <taxon>Sphingobacteriaceae</taxon>
        <taxon>Pedobacter</taxon>
    </lineage>
</organism>
<evidence type="ECO:0000256" key="8">
    <source>
        <dbReference type="SAM" id="Phobius"/>
    </source>
</evidence>
<keyword evidence="10" id="KW-1185">Reference proteome</keyword>
<keyword evidence="6 8" id="KW-1133">Transmembrane helix</keyword>
<accession>A0A1G7V0K2</accession>
<name>A0A1G7V0K2_9SPHI</name>
<dbReference type="PROSITE" id="PS51257">
    <property type="entry name" value="PROKAR_LIPOPROTEIN"/>
    <property type="match status" value="1"/>
</dbReference>
<evidence type="ECO:0000256" key="5">
    <source>
        <dbReference type="ARBA" id="ARBA00022801"/>
    </source>
</evidence>
<dbReference type="OrthoDB" id="771658at2"/>